<evidence type="ECO:0000313" key="2">
    <source>
        <dbReference type="Proteomes" id="UP000018320"/>
    </source>
</evidence>
<reference evidence="2" key="1">
    <citation type="submission" date="2012-02" db="EMBL/GenBank/DDBJ databases">
        <title>Genome sequencing of Giardia lamblia Genotypes A2 and B isolates (DH and GS) and comparative analysis with the genomes of Genotypes A1 and E (WB and Pig).</title>
        <authorList>
            <person name="Adam R."/>
            <person name="Dahlstrom E."/>
            <person name="Martens C."/>
            <person name="Bruno D."/>
            <person name="Barbian K."/>
            <person name="Porcella S.F."/>
            <person name="Nash T."/>
        </authorList>
    </citation>
    <scope>NUCLEOTIDE SEQUENCE</scope>
    <source>
        <strain evidence="2">DH</strain>
    </source>
</reference>
<proteinExistence type="predicted"/>
<dbReference type="VEuPathDB" id="GiardiaDB:DHA2_154234"/>
<dbReference type="Proteomes" id="UP000018320">
    <property type="component" value="Unassembled WGS sequence"/>
</dbReference>
<dbReference type="AlphaFoldDB" id="V6T7A9"/>
<name>V6T7A9_GIAIN</name>
<sequence length="85" mass="8971">MSRLVPAYSMVSRDHVAAAADTRQVAQTIALRCGQDQSASVSQALQSSHLLLRDSYGSRVGPSQPARRVISAITGFRFSAALGAP</sequence>
<comment type="caution">
    <text evidence="1">The sequence shown here is derived from an EMBL/GenBank/DDBJ whole genome shotgun (WGS) entry which is preliminary data.</text>
</comment>
<gene>
    <name evidence="1" type="ORF">DHA2_154234</name>
</gene>
<protein>
    <submittedName>
        <fullName evidence="1">Uncharacterized protein</fullName>
    </submittedName>
</protein>
<accession>V6T7A9</accession>
<evidence type="ECO:0000313" key="1">
    <source>
        <dbReference type="EMBL" id="ESU34731.1"/>
    </source>
</evidence>
<reference evidence="1 2" key="2">
    <citation type="journal article" date="2013" name="Genome Biol. Evol.">
        <title>Genome sequencing of Giardia lamblia genotypes A2 and B isolates (DH and GS) and comparative analysis with the genomes of genotypes A1 and E (WB and Pig).</title>
        <authorList>
            <person name="Adam R.D."/>
            <person name="Dahlstrom E.W."/>
            <person name="Martens C.A."/>
            <person name="Bruno D.P."/>
            <person name="Barbian K.D."/>
            <person name="Ricklefs S.M."/>
            <person name="Hernandez M.M."/>
            <person name="Narla N.P."/>
            <person name="Patel R.B."/>
            <person name="Porcella S.F."/>
            <person name="Nash T.E."/>
        </authorList>
    </citation>
    <scope>NUCLEOTIDE SEQUENCE [LARGE SCALE GENOMIC DNA]</scope>
    <source>
        <strain evidence="1 2">DH</strain>
    </source>
</reference>
<organism evidence="1 2">
    <name type="scientific">Giardia intestinalis</name>
    <name type="common">Giardia lamblia</name>
    <dbReference type="NCBI Taxonomy" id="5741"/>
    <lineage>
        <taxon>Eukaryota</taxon>
        <taxon>Metamonada</taxon>
        <taxon>Diplomonadida</taxon>
        <taxon>Hexamitidae</taxon>
        <taxon>Giardiinae</taxon>
        <taxon>Giardia</taxon>
    </lineage>
</organism>
<dbReference type="EMBL" id="AHGT01000169">
    <property type="protein sequence ID" value="ESU34731.1"/>
    <property type="molecule type" value="Genomic_DNA"/>
</dbReference>